<feature type="signal peptide" evidence="1">
    <location>
        <begin position="1"/>
        <end position="17"/>
    </location>
</feature>
<name>A0AA37WEH9_9BACT</name>
<evidence type="ECO:0000313" key="3">
    <source>
        <dbReference type="Proteomes" id="UP001156666"/>
    </source>
</evidence>
<evidence type="ECO:0008006" key="4">
    <source>
        <dbReference type="Google" id="ProtNLM"/>
    </source>
</evidence>
<comment type="caution">
    <text evidence="2">The sequence shown here is derived from an EMBL/GenBank/DDBJ whole genome shotgun (WGS) entry which is preliminary data.</text>
</comment>
<keyword evidence="1" id="KW-0732">Signal</keyword>
<proteinExistence type="predicted"/>
<dbReference type="RefSeq" id="WP_235292754.1">
    <property type="nucleotide sequence ID" value="NZ_BSOH01000023.1"/>
</dbReference>
<dbReference type="AlphaFoldDB" id="A0AA37WEH9"/>
<dbReference type="Proteomes" id="UP001156666">
    <property type="component" value="Unassembled WGS sequence"/>
</dbReference>
<sequence length="608" mass="64068">MKQVIILVFLLSFIALSAQNVGVNITVPESTMDIRSKTNAEPSELNISNQDRSRYVRFWSGSEMYPDPSMSWNPGHSLLFATYDDATFTFTEYMRIDSQGKMGIGIAEPMARLDVKGGDWNLDAGKPGDLRIGNATYNFRIGVATGGGGAGITRMYSQGNSLNLGTNNRPSLSIGANENIGIGTMDPQARLEINSSGLSDTLLWLKNGTTNGFVDYGIFFNDENATPTVGAYIKADDTAIFAESDQESTYVITGRANSTTGGGTGVYGESHAPNGVGVRAGSWHPSGTAVRAYVYAGQGNGIAVHAESDGSHGIGVQAEGNSIGVYGEGKTGVHGISDDPNGIAVVAYNTSNTGAATGISASSISPNGTAIEAIGGEIGVYGFASGANINGRGVKGRANGPSGQGVRGEAPGSSAKAIYGEATGEQGKGIHVKVTSTHSSANAILAESGGGSSYAGYFLGRVHVAGVLSKSSGSFKIDHPLDPENKYLSHSFVESPDMMNIYNGNIVTDKDGNAIVNLPDYFEALNMEFRYQLTVIGEFAQAIISEKISGNSFKLKTDKPNIEVSWQVTGVRNDAFARKNRIQVEEVKEAENRGKYLNPEAFDKEKAN</sequence>
<evidence type="ECO:0000313" key="2">
    <source>
        <dbReference type="EMBL" id="GLR18806.1"/>
    </source>
</evidence>
<accession>A0AA37WEH9</accession>
<reference evidence="2" key="1">
    <citation type="journal article" date="2014" name="Int. J. Syst. Evol. Microbiol.">
        <title>Complete genome sequence of Corynebacterium casei LMG S-19264T (=DSM 44701T), isolated from a smear-ripened cheese.</title>
        <authorList>
            <consortium name="US DOE Joint Genome Institute (JGI-PGF)"/>
            <person name="Walter F."/>
            <person name="Albersmeier A."/>
            <person name="Kalinowski J."/>
            <person name="Ruckert C."/>
        </authorList>
    </citation>
    <scope>NUCLEOTIDE SEQUENCE</scope>
    <source>
        <strain evidence="2">NBRC 108769</strain>
    </source>
</reference>
<feature type="chain" id="PRO_5041309128" description="Peptidase S74 domain-containing protein" evidence="1">
    <location>
        <begin position="18"/>
        <end position="608"/>
    </location>
</feature>
<keyword evidence="3" id="KW-1185">Reference proteome</keyword>
<gene>
    <name evidence="2" type="ORF">GCM10007940_34220</name>
</gene>
<protein>
    <recommendedName>
        <fullName evidence="4">Peptidase S74 domain-containing protein</fullName>
    </recommendedName>
</protein>
<reference evidence="2" key="2">
    <citation type="submission" date="2023-01" db="EMBL/GenBank/DDBJ databases">
        <title>Draft genome sequence of Portibacter lacus strain NBRC 108769.</title>
        <authorList>
            <person name="Sun Q."/>
            <person name="Mori K."/>
        </authorList>
    </citation>
    <scope>NUCLEOTIDE SEQUENCE</scope>
    <source>
        <strain evidence="2">NBRC 108769</strain>
    </source>
</reference>
<organism evidence="2 3">
    <name type="scientific">Portibacter lacus</name>
    <dbReference type="NCBI Taxonomy" id="1099794"/>
    <lineage>
        <taxon>Bacteria</taxon>
        <taxon>Pseudomonadati</taxon>
        <taxon>Bacteroidota</taxon>
        <taxon>Saprospiria</taxon>
        <taxon>Saprospirales</taxon>
        <taxon>Haliscomenobacteraceae</taxon>
        <taxon>Portibacter</taxon>
    </lineage>
</organism>
<dbReference type="EMBL" id="BSOH01000023">
    <property type="protein sequence ID" value="GLR18806.1"/>
    <property type="molecule type" value="Genomic_DNA"/>
</dbReference>
<evidence type="ECO:0000256" key="1">
    <source>
        <dbReference type="SAM" id="SignalP"/>
    </source>
</evidence>